<dbReference type="Pfam" id="PF01882">
    <property type="entry name" value="DUF58"/>
    <property type="match status" value="1"/>
</dbReference>
<dbReference type="Proteomes" id="UP000321249">
    <property type="component" value="Unassembled WGS sequence"/>
</dbReference>
<dbReference type="AlphaFoldDB" id="A0A5C6TV77"/>
<dbReference type="RefSeq" id="WP_147043532.1">
    <property type="nucleotide sequence ID" value="NZ_BAABIR010000001.1"/>
</dbReference>
<proteinExistence type="predicted"/>
<keyword evidence="1" id="KW-0472">Membrane</keyword>
<protein>
    <submittedName>
        <fullName evidence="3">DUF58 domain-containing protein</fullName>
    </submittedName>
</protein>
<dbReference type="OrthoDB" id="9776116at2"/>
<keyword evidence="4" id="KW-1185">Reference proteome</keyword>
<dbReference type="InterPro" id="IPR002881">
    <property type="entry name" value="DUF58"/>
</dbReference>
<comment type="caution">
    <text evidence="3">The sequence shown here is derived from an EMBL/GenBank/DDBJ whole genome shotgun (WGS) entry which is preliminary data.</text>
</comment>
<evidence type="ECO:0000313" key="4">
    <source>
        <dbReference type="Proteomes" id="UP000321249"/>
    </source>
</evidence>
<keyword evidence="1" id="KW-0812">Transmembrane</keyword>
<dbReference type="Gene3D" id="3.40.50.410">
    <property type="entry name" value="von Willebrand factor, type A domain"/>
    <property type="match status" value="1"/>
</dbReference>
<reference evidence="3 4" key="1">
    <citation type="journal article" date="2015" name="J. Microbiol.">
        <title>Sphingosinicella ginsenosidimutans sp. nov., with ginsenoside converting activity.</title>
        <authorList>
            <person name="Kim J.K."/>
            <person name="Kang M.S."/>
            <person name="Park S.C."/>
            <person name="Kim K.M."/>
            <person name="Choi K."/>
            <person name="Yoon M.H."/>
            <person name="Im W.T."/>
        </authorList>
    </citation>
    <scope>NUCLEOTIDE SEQUENCE [LARGE SCALE GENOMIC DNA]</scope>
    <source>
        <strain evidence="3 4">BS-11</strain>
    </source>
</reference>
<evidence type="ECO:0000313" key="3">
    <source>
        <dbReference type="EMBL" id="TXC64126.1"/>
    </source>
</evidence>
<name>A0A5C6TV77_9SPHN</name>
<gene>
    <name evidence="3" type="ORF">FRZ32_10930</name>
</gene>
<feature type="domain" description="DUF58" evidence="2">
    <location>
        <begin position="200"/>
        <end position="370"/>
    </location>
</feature>
<dbReference type="CDD" id="cd00198">
    <property type="entry name" value="vWFA"/>
    <property type="match status" value="1"/>
</dbReference>
<feature type="transmembrane region" description="Helical" evidence="1">
    <location>
        <begin position="7"/>
        <end position="26"/>
    </location>
</feature>
<sequence length="437" mass="47072">MIYPTRRMILVAAAIAPAALVLGLVLPAWWTAGLALLVFLILLAGVDMLAGVPTRSIAVTCEGPGSVGVGESFSILARLRFERQAPGFAEAALGMDGPIAAPQGWRANVDLVGDGGSAAFALIAERRGTIRLEAIWTRWTGPLGLIWKQRRLVLDQAILVLPNIRPVREDAARIVNRDAMHGLIAQMQLGEGAEFEALAEFRQGMDRRAIDWKQSARHTALLAKEYRTERNNNVVMALDAGRAMCEPIGGVPRIDRAASAALLTAYVALKEGDRVGFFAFDSRPRASSAPIAGPRAFPMLQRVAAGIDYSDNETNYTLALATLAGSLSRRSLVIVFTEFADTISAELMLSALGPLLKRHVVLFVVLKDEELEAFTAAEPAEADDVSRAVMAAALLRERALVLTRLRHLGVEVVEAAASQAGPALVQAYLDIKRRSLI</sequence>
<accession>A0A5C6TV77</accession>
<evidence type="ECO:0000259" key="2">
    <source>
        <dbReference type="Pfam" id="PF01882"/>
    </source>
</evidence>
<keyword evidence="1" id="KW-1133">Transmembrane helix</keyword>
<dbReference type="InterPro" id="IPR036465">
    <property type="entry name" value="vWFA_dom_sf"/>
</dbReference>
<organism evidence="3 4">
    <name type="scientific">Allosphingosinicella ginsenosidimutans</name>
    <dbReference type="NCBI Taxonomy" id="1176539"/>
    <lineage>
        <taxon>Bacteria</taxon>
        <taxon>Pseudomonadati</taxon>
        <taxon>Pseudomonadota</taxon>
        <taxon>Alphaproteobacteria</taxon>
        <taxon>Sphingomonadales</taxon>
        <taxon>Sphingomonadaceae</taxon>
        <taxon>Allosphingosinicella</taxon>
    </lineage>
</organism>
<dbReference type="EMBL" id="VOQQ01000001">
    <property type="protein sequence ID" value="TXC64126.1"/>
    <property type="molecule type" value="Genomic_DNA"/>
</dbReference>
<dbReference type="PANTHER" id="PTHR33608:SF3">
    <property type="entry name" value="SLR2013 PROTEIN"/>
    <property type="match status" value="1"/>
</dbReference>
<dbReference type="PANTHER" id="PTHR33608">
    <property type="entry name" value="BLL2464 PROTEIN"/>
    <property type="match status" value="1"/>
</dbReference>
<evidence type="ECO:0000256" key="1">
    <source>
        <dbReference type="SAM" id="Phobius"/>
    </source>
</evidence>
<dbReference type="SUPFAM" id="SSF53300">
    <property type="entry name" value="vWA-like"/>
    <property type="match status" value="1"/>
</dbReference>